<evidence type="ECO:0008006" key="5">
    <source>
        <dbReference type="Google" id="ProtNLM"/>
    </source>
</evidence>
<dbReference type="Proteomes" id="UP001165082">
    <property type="component" value="Unassembled WGS sequence"/>
</dbReference>
<keyword evidence="4" id="KW-1185">Reference proteome</keyword>
<dbReference type="GO" id="GO:0005739">
    <property type="term" value="C:mitochondrion"/>
    <property type="evidence" value="ECO:0007669"/>
    <property type="project" value="TreeGrafter"/>
</dbReference>
<sequence length="302" mass="32135">MSLVKFSLPTACKRVGVITLNTPKTLNALTFDMGSEFSSLIASLNAALTTPPSSIDPNVNATFVDSSTQALKTPVPLPEGTENVNAIILTGSGRAFSAGGSMSFLKSRSAVPSHVNSQVMRNFYASFLCVRTLPVPVIAGINGPAVGAGACLTLAADYRLMSDSSRNMMSFNFTKLGIHPGMGGSHLLPSLIGPGCAAGVMLGAGRYGPLECKEMGLVDRILPEEGFEEDLLKLGEEWAANSPVASRGLVKTMRAQVDLGLDKALWREADQQAICYGRKDWLEGLDAVMEKREPVFDGFWSE</sequence>
<comment type="caution">
    <text evidence="3">The sequence shown here is derived from an EMBL/GenBank/DDBJ whole genome shotgun (WGS) entry which is preliminary data.</text>
</comment>
<dbReference type="GO" id="GO:0006635">
    <property type="term" value="P:fatty acid beta-oxidation"/>
    <property type="evidence" value="ECO:0007669"/>
    <property type="project" value="TreeGrafter"/>
</dbReference>
<dbReference type="InterPro" id="IPR029045">
    <property type="entry name" value="ClpP/crotonase-like_dom_sf"/>
</dbReference>
<name>A0A9W7A181_9STRA</name>
<dbReference type="OrthoDB" id="2139957at2759"/>
<evidence type="ECO:0000256" key="2">
    <source>
        <dbReference type="RuleBase" id="RU003707"/>
    </source>
</evidence>
<dbReference type="EMBL" id="BRXZ01003737">
    <property type="protein sequence ID" value="GMH60818.1"/>
    <property type="molecule type" value="Genomic_DNA"/>
</dbReference>
<evidence type="ECO:0000256" key="1">
    <source>
        <dbReference type="ARBA" id="ARBA00005254"/>
    </source>
</evidence>
<evidence type="ECO:0000313" key="3">
    <source>
        <dbReference type="EMBL" id="GMH60818.1"/>
    </source>
</evidence>
<accession>A0A9W7A181</accession>
<dbReference type="Gene3D" id="3.90.226.10">
    <property type="entry name" value="2-enoyl-CoA Hydratase, Chain A, domain 1"/>
    <property type="match status" value="1"/>
</dbReference>
<gene>
    <name evidence="3" type="ORF">TrRE_jg5334</name>
</gene>
<protein>
    <recommendedName>
        <fullName evidence="5">Enoyl-CoA hydratase</fullName>
    </recommendedName>
</protein>
<evidence type="ECO:0000313" key="4">
    <source>
        <dbReference type="Proteomes" id="UP001165082"/>
    </source>
</evidence>
<dbReference type="PANTHER" id="PTHR11941">
    <property type="entry name" value="ENOYL-COA HYDRATASE-RELATED"/>
    <property type="match status" value="1"/>
</dbReference>
<dbReference type="SUPFAM" id="SSF52096">
    <property type="entry name" value="ClpP/crotonase"/>
    <property type="match status" value="1"/>
</dbReference>
<dbReference type="CDD" id="cd06558">
    <property type="entry name" value="crotonase-like"/>
    <property type="match status" value="1"/>
</dbReference>
<dbReference type="InterPro" id="IPR018376">
    <property type="entry name" value="Enoyl-CoA_hyd/isom_CS"/>
</dbReference>
<reference evidence="3" key="1">
    <citation type="submission" date="2022-07" db="EMBL/GenBank/DDBJ databases">
        <title>Genome analysis of Parmales, a sister group of diatoms, reveals the evolutionary specialization of diatoms from phago-mixotrophs to photoautotrophs.</title>
        <authorList>
            <person name="Ban H."/>
            <person name="Sato S."/>
            <person name="Yoshikawa S."/>
            <person name="Kazumasa Y."/>
            <person name="Nakamura Y."/>
            <person name="Ichinomiya M."/>
            <person name="Saitoh K."/>
            <person name="Sato N."/>
            <person name="Blanc-Mathieu R."/>
            <person name="Endo H."/>
            <person name="Kuwata A."/>
            <person name="Ogata H."/>
        </authorList>
    </citation>
    <scope>NUCLEOTIDE SEQUENCE</scope>
</reference>
<dbReference type="AlphaFoldDB" id="A0A9W7A181"/>
<dbReference type="InterPro" id="IPR001753">
    <property type="entry name" value="Enoyl-CoA_hydra/iso"/>
</dbReference>
<organism evidence="3 4">
    <name type="scientific">Triparma retinervis</name>
    <dbReference type="NCBI Taxonomy" id="2557542"/>
    <lineage>
        <taxon>Eukaryota</taxon>
        <taxon>Sar</taxon>
        <taxon>Stramenopiles</taxon>
        <taxon>Ochrophyta</taxon>
        <taxon>Bolidophyceae</taxon>
        <taxon>Parmales</taxon>
        <taxon>Triparmaceae</taxon>
        <taxon>Triparma</taxon>
    </lineage>
</organism>
<dbReference type="PANTHER" id="PTHR11941:SF173">
    <property type="entry name" value="3-HYDROXYBUTYRYL-COA DEHYDRATASE-LIKE PROTEIN, MITOCHONDRIAL"/>
    <property type="match status" value="1"/>
</dbReference>
<dbReference type="GO" id="GO:0003824">
    <property type="term" value="F:catalytic activity"/>
    <property type="evidence" value="ECO:0007669"/>
    <property type="project" value="InterPro"/>
</dbReference>
<comment type="similarity">
    <text evidence="1 2">Belongs to the enoyl-CoA hydratase/isomerase family.</text>
</comment>
<proteinExistence type="inferred from homology"/>
<dbReference type="PROSITE" id="PS00166">
    <property type="entry name" value="ENOYL_COA_HYDRATASE"/>
    <property type="match status" value="1"/>
</dbReference>
<dbReference type="Pfam" id="PF00378">
    <property type="entry name" value="ECH_1"/>
    <property type="match status" value="1"/>
</dbReference>